<organism evidence="6 7">
    <name type="scientific">Kribbibacterium absianum</name>
    <dbReference type="NCBI Taxonomy" id="3044210"/>
    <lineage>
        <taxon>Bacteria</taxon>
        <taxon>Bacillati</taxon>
        <taxon>Actinomycetota</taxon>
        <taxon>Coriobacteriia</taxon>
        <taxon>Coriobacteriales</taxon>
        <taxon>Kribbibacteriaceae</taxon>
        <taxon>Kribbibacterium</taxon>
    </lineage>
</organism>
<evidence type="ECO:0000259" key="4">
    <source>
        <dbReference type="Pfam" id="PF00557"/>
    </source>
</evidence>
<comment type="caution">
    <text evidence="6">The sequence shown here is derived from an EMBL/GenBank/DDBJ whole genome shotgun (WGS) entry which is preliminary data.</text>
</comment>
<keyword evidence="7" id="KW-1185">Reference proteome</keyword>
<protein>
    <submittedName>
        <fullName evidence="6">Xaa-Pro peptidase family protein</fullName>
    </submittedName>
</protein>
<dbReference type="PROSITE" id="PS00491">
    <property type="entry name" value="PROLINE_PEPTIDASE"/>
    <property type="match status" value="1"/>
</dbReference>
<dbReference type="Gene3D" id="3.40.350.10">
    <property type="entry name" value="Creatinase/prolidase N-terminal domain"/>
    <property type="match status" value="1"/>
</dbReference>
<evidence type="ECO:0000256" key="2">
    <source>
        <dbReference type="ARBA" id="ARBA00022801"/>
    </source>
</evidence>
<dbReference type="PANTHER" id="PTHR46112">
    <property type="entry name" value="AMINOPEPTIDASE"/>
    <property type="match status" value="1"/>
</dbReference>
<feature type="domain" description="Peptidase M24" evidence="4">
    <location>
        <begin position="151"/>
        <end position="353"/>
    </location>
</feature>
<evidence type="ECO:0000256" key="3">
    <source>
        <dbReference type="RuleBase" id="RU000590"/>
    </source>
</evidence>
<dbReference type="InterPro" id="IPR000587">
    <property type="entry name" value="Creatinase_N"/>
</dbReference>
<dbReference type="EMBL" id="JASJEX010000004">
    <property type="protein sequence ID" value="MDJ1130123.1"/>
    <property type="molecule type" value="Genomic_DNA"/>
</dbReference>
<dbReference type="Proteomes" id="UP001431693">
    <property type="component" value="Unassembled WGS sequence"/>
</dbReference>
<dbReference type="Pfam" id="PF01321">
    <property type="entry name" value="Creatinase_N"/>
    <property type="match status" value="1"/>
</dbReference>
<evidence type="ECO:0000256" key="1">
    <source>
        <dbReference type="ARBA" id="ARBA00022723"/>
    </source>
</evidence>
<dbReference type="InterPro" id="IPR036005">
    <property type="entry name" value="Creatinase/aminopeptidase-like"/>
</dbReference>
<gene>
    <name evidence="6" type="ORF">QJ043_08560</name>
</gene>
<dbReference type="InterPro" id="IPR000994">
    <property type="entry name" value="Pept_M24"/>
</dbReference>
<reference evidence="6" key="1">
    <citation type="submission" date="2023-05" db="EMBL/GenBank/DDBJ databases">
        <title>[olsenella] sp. nov., isolated from a pig farm feces dump.</title>
        <authorList>
            <person name="Chang Y.-H."/>
        </authorList>
    </citation>
    <scope>NUCLEOTIDE SEQUENCE</scope>
    <source>
        <strain evidence="6">YH-ols2217</strain>
    </source>
</reference>
<sequence length="370" mass="40151">MAQTEGRVARLRALMEERGYDAVAIRCNADLRWLTGAERVLDDETAHVAFVTQDGLWLHTDSRYYHAFLDRLGDDSPWQVDMDRVSAERFVARLAAENRCRVVAVEDTASVGFVDGLEAGLLESSAACLLPRLHGDLQALRMVKDDEELALLRRAQEITDDAFEHICGFIKPGMTEQEVRAELENYMLSHGADAVSFGSIIATGANGANPHAQPGPTVIREGDLIVMDFGAGYCDYHADMTRTVAVGEPSEKQKAVYEVVRKAHEDAAAAVRPDVKGADVHAVAADVIGEAGYGDYFGHGVGHGVGIEIHESPSFSPHWGKPVPAGSVVTIEPGIYLPGEFGIRLEDTGVVTEEGYVPFTRLGHELRTVG</sequence>
<evidence type="ECO:0000313" key="6">
    <source>
        <dbReference type="EMBL" id="MDJ1130123.1"/>
    </source>
</evidence>
<feature type="domain" description="Creatinase N-terminal" evidence="5">
    <location>
        <begin position="7"/>
        <end position="143"/>
    </location>
</feature>
<keyword evidence="2" id="KW-0378">Hydrolase</keyword>
<dbReference type="InterPro" id="IPR001131">
    <property type="entry name" value="Peptidase_M24B_aminopep-P_CS"/>
</dbReference>
<keyword evidence="1 3" id="KW-0479">Metal-binding</keyword>
<dbReference type="CDD" id="cd01092">
    <property type="entry name" value="APP-like"/>
    <property type="match status" value="1"/>
</dbReference>
<proteinExistence type="inferred from homology"/>
<dbReference type="SUPFAM" id="SSF53092">
    <property type="entry name" value="Creatinase/prolidase N-terminal domain"/>
    <property type="match status" value="1"/>
</dbReference>
<dbReference type="InterPro" id="IPR029149">
    <property type="entry name" value="Creatin/AminoP/Spt16_N"/>
</dbReference>
<dbReference type="SUPFAM" id="SSF55920">
    <property type="entry name" value="Creatinase/aminopeptidase"/>
    <property type="match status" value="1"/>
</dbReference>
<dbReference type="Gene3D" id="3.90.230.10">
    <property type="entry name" value="Creatinase/methionine aminopeptidase superfamily"/>
    <property type="match status" value="1"/>
</dbReference>
<dbReference type="InterPro" id="IPR050659">
    <property type="entry name" value="Peptidase_M24B"/>
</dbReference>
<accession>A0ABT6ZNM7</accession>
<dbReference type="Pfam" id="PF00557">
    <property type="entry name" value="Peptidase_M24"/>
    <property type="match status" value="1"/>
</dbReference>
<name>A0ABT6ZNM7_9ACTN</name>
<dbReference type="PANTHER" id="PTHR46112:SF3">
    <property type="entry name" value="AMINOPEPTIDASE YPDF"/>
    <property type="match status" value="1"/>
</dbReference>
<evidence type="ECO:0000259" key="5">
    <source>
        <dbReference type="Pfam" id="PF01321"/>
    </source>
</evidence>
<evidence type="ECO:0000313" key="7">
    <source>
        <dbReference type="Proteomes" id="UP001431693"/>
    </source>
</evidence>
<comment type="similarity">
    <text evidence="3">Belongs to the peptidase M24B family.</text>
</comment>
<dbReference type="RefSeq" id="WP_283713288.1">
    <property type="nucleotide sequence ID" value="NZ_JASJEW010000003.1"/>
</dbReference>